<organism evidence="1 2">
    <name type="scientific">Trema orientale</name>
    <name type="common">Charcoal tree</name>
    <name type="synonym">Celtis orientalis</name>
    <dbReference type="NCBI Taxonomy" id="63057"/>
    <lineage>
        <taxon>Eukaryota</taxon>
        <taxon>Viridiplantae</taxon>
        <taxon>Streptophyta</taxon>
        <taxon>Embryophyta</taxon>
        <taxon>Tracheophyta</taxon>
        <taxon>Spermatophyta</taxon>
        <taxon>Magnoliopsida</taxon>
        <taxon>eudicotyledons</taxon>
        <taxon>Gunneridae</taxon>
        <taxon>Pentapetalae</taxon>
        <taxon>rosids</taxon>
        <taxon>fabids</taxon>
        <taxon>Rosales</taxon>
        <taxon>Cannabaceae</taxon>
        <taxon>Trema</taxon>
    </lineage>
</organism>
<evidence type="ECO:0000313" key="1">
    <source>
        <dbReference type="EMBL" id="PON57972.1"/>
    </source>
</evidence>
<sequence length="237" mass="26039">MSFNEYFGVPKLPLTRPWSKIFDKSKKSKVTVAALGRRPAMFDWSRNFSTTVEDQSNAGRKFRLVASTPVKLFDYEQLGEASGQVRPQSKIFDPSRAEAAPPESGLGPIVVAKDFIPVPLRFLKFHLLLASLALSISYQTLAAANSPSPISHSLPHSPRLSLLGHASAIFITVLSFTSDLFGGPGFNSNGTVFCAVGLSSNLSTQILFHSQEVIYRFAIWEKKSLAELVKYCSKIVK</sequence>
<proteinExistence type="predicted"/>
<dbReference type="EMBL" id="JXTC01000391">
    <property type="protein sequence ID" value="PON57972.1"/>
    <property type="molecule type" value="Genomic_DNA"/>
</dbReference>
<comment type="caution">
    <text evidence="1">The sequence shown here is derived from an EMBL/GenBank/DDBJ whole genome shotgun (WGS) entry which is preliminary data.</text>
</comment>
<reference evidence="2" key="1">
    <citation type="submission" date="2016-06" db="EMBL/GenBank/DDBJ databases">
        <title>Parallel loss of symbiosis genes in relatives of nitrogen-fixing non-legume Parasponia.</title>
        <authorList>
            <person name="Van Velzen R."/>
            <person name="Holmer R."/>
            <person name="Bu F."/>
            <person name="Rutten L."/>
            <person name="Van Zeijl A."/>
            <person name="Liu W."/>
            <person name="Santuari L."/>
            <person name="Cao Q."/>
            <person name="Sharma T."/>
            <person name="Shen D."/>
            <person name="Roswanjaya Y."/>
            <person name="Wardhani T."/>
            <person name="Kalhor M.S."/>
            <person name="Jansen J."/>
            <person name="Van den Hoogen J."/>
            <person name="Gungor B."/>
            <person name="Hartog M."/>
            <person name="Hontelez J."/>
            <person name="Verver J."/>
            <person name="Yang W.-C."/>
            <person name="Schijlen E."/>
            <person name="Repin R."/>
            <person name="Schilthuizen M."/>
            <person name="Schranz E."/>
            <person name="Heidstra R."/>
            <person name="Miyata K."/>
            <person name="Fedorova E."/>
            <person name="Kohlen W."/>
            <person name="Bisseling T."/>
            <person name="Smit S."/>
            <person name="Geurts R."/>
        </authorList>
    </citation>
    <scope>NUCLEOTIDE SEQUENCE [LARGE SCALE GENOMIC DNA]</scope>
    <source>
        <strain evidence="2">cv. RG33-2</strain>
    </source>
</reference>
<dbReference type="InParanoid" id="A0A2P5CAA9"/>
<accession>A0A2P5CAA9</accession>
<dbReference type="Proteomes" id="UP000237000">
    <property type="component" value="Unassembled WGS sequence"/>
</dbReference>
<protein>
    <submittedName>
        <fullName evidence="1">Uncharacterized protein</fullName>
    </submittedName>
</protein>
<dbReference type="AlphaFoldDB" id="A0A2P5CAA9"/>
<name>A0A2P5CAA9_TREOI</name>
<gene>
    <name evidence="1" type="ORF">TorRG33x02_292320</name>
</gene>
<keyword evidence="2" id="KW-1185">Reference proteome</keyword>
<evidence type="ECO:0000313" key="2">
    <source>
        <dbReference type="Proteomes" id="UP000237000"/>
    </source>
</evidence>